<dbReference type="InterPro" id="IPR058333">
    <property type="entry name" value="DUF8020"/>
</dbReference>
<protein>
    <recommendedName>
        <fullName evidence="3">DUF8020 domain-containing protein</fullName>
    </recommendedName>
</protein>
<feature type="transmembrane region" description="Helical" evidence="1">
    <location>
        <begin position="126"/>
        <end position="150"/>
    </location>
</feature>
<dbReference type="EMBL" id="BMMW01000002">
    <property type="protein sequence ID" value="GGK51373.1"/>
    <property type="molecule type" value="Genomic_DNA"/>
</dbReference>
<keyword evidence="5" id="KW-1185">Reference proteome</keyword>
<evidence type="ECO:0000256" key="2">
    <source>
        <dbReference type="SAM" id="SignalP"/>
    </source>
</evidence>
<dbReference type="AlphaFoldDB" id="A0A917QJ04"/>
<sequence length="202" mass="20394">MMKAFSAVALLTIAAIGVSGGTSYAAPVQQFQNVDHAVAYQVSSDGAQITATLTDGTFRRNGDAIVVADRAGAEIASLPTTVTIDEGDVALGAEISSDGTKLTASPIGYWRTTSPRERSTEIGTQIGGAIGGLVGVVVGLALGIATGGFLVPLTLPVGLLVGVIGGAIIGGLAGAAIPNSDKPDRREYVATCYGSGKYRFCY</sequence>
<reference evidence="4" key="1">
    <citation type="journal article" date="2014" name="Int. J. Syst. Evol. Microbiol.">
        <title>Complete genome sequence of Corynebacterium casei LMG S-19264T (=DSM 44701T), isolated from a smear-ripened cheese.</title>
        <authorList>
            <consortium name="US DOE Joint Genome Institute (JGI-PGF)"/>
            <person name="Walter F."/>
            <person name="Albersmeier A."/>
            <person name="Kalinowski J."/>
            <person name="Ruckert C."/>
        </authorList>
    </citation>
    <scope>NUCLEOTIDE SEQUENCE</scope>
    <source>
        <strain evidence="4">CGMCC 4.7278</strain>
    </source>
</reference>
<feature type="chain" id="PRO_5036972864" description="DUF8020 domain-containing protein" evidence="2">
    <location>
        <begin position="26"/>
        <end position="202"/>
    </location>
</feature>
<proteinExistence type="predicted"/>
<evidence type="ECO:0000259" key="3">
    <source>
        <dbReference type="Pfam" id="PF26059"/>
    </source>
</evidence>
<dbReference type="Proteomes" id="UP000612956">
    <property type="component" value="Unassembled WGS sequence"/>
</dbReference>
<keyword evidence="1" id="KW-0472">Membrane</keyword>
<evidence type="ECO:0000256" key="1">
    <source>
        <dbReference type="SAM" id="Phobius"/>
    </source>
</evidence>
<reference evidence="4" key="2">
    <citation type="submission" date="2020-09" db="EMBL/GenBank/DDBJ databases">
        <authorList>
            <person name="Sun Q."/>
            <person name="Zhou Y."/>
        </authorList>
    </citation>
    <scope>NUCLEOTIDE SEQUENCE</scope>
    <source>
        <strain evidence="4">CGMCC 4.7278</strain>
    </source>
</reference>
<keyword evidence="1" id="KW-0812">Transmembrane</keyword>
<evidence type="ECO:0000313" key="5">
    <source>
        <dbReference type="Proteomes" id="UP000612956"/>
    </source>
</evidence>
<accession>A0A917QJ04</accession>
<organism evidence="4 5">
    <name type="scientific">Nocardia camponoti</name>
    <dbReference type="NCBI Taxonomy" id="1616106"/>
    <lineage>
        <taxon>Bacteria</taxon>
        <taxon>Bacillati</taxon>
        <taxon>Actinomycetota</taxon>
        <taxon>Actinomycetes</taxon>
        <taxon>Mycobacteriales</taxon>
        <taxon>Nocardiaceae</taxon>
        <taxon>Nocardia</taxon>
    </lineage>
</organism>
<feature type="domain" description="DUF8020" evidence="3">
    <location>
        <begin position="37"/>
        <end position="106"/>
    </location>
</feature>
<evidence type="ECO:0000313" key="4">
    <source>
        <dbReference type="EMBL" id="GGK51373.1"/>
    </source>
</evidence>
<comment type="caution">
    <text evidence="4">The sequence shown here is derived from an EMBL/GenBank/DDBJ whole genome shotgun (WGS) entry which is preliminary data.</text>
</comment>
<name>A0A917QJ04_9NOCA</name>
<feature type="transmembrane region" description="Helical" evidence="1">
    <location>
        <begin position="157"/>
        <end position="177"/>
    </location>
</feature>
<dbReference type="RefSeq" id="WP_188828958.1">
    <property type="nucleotide sequence ID" value="NZ_BMMW01000002.1"/>
</dbReference>
<feature type="signal peptide" evidence="2">
    <location>
        <begin position="1"/>
        <end position="25"/>
    </location>
</feature>
<dbReference type="Pfam" id="PF26059">
    <property type="entry name" value="DUF8020"/>
    <property type="match status" value="1"/>
</dbReference>
<keyword evidence="1" id="KW-1133">Transmembrane helix</keyword>
<keyword evidence="2" id="KW-0732">Signal</keyword>
<gene>
    <name evidence="4" type="ORF">GCM10011591_23730</name>
</gene>